<dbReference type="SUPFAM" id="SSF49299">
    <property type="entry name" value="PKD domain"/>
    <property type="match status" value="1"/>
</dbReference>
<dbReference type="InterPro" id="IPR035986">
    <property type="entry name" value="PKD_dom_sf"/>
</dbReference>
<dbReference type="CDD" id="cd09001">
    <property type="entry name" value="GH43_FsAxh1-like"/>
    <property type="match status" value="1"/>
</dbReference>
<organism evidence="6 7">
    <name type="scientific">Cytophaga hutchinsonii (strain ATCC 33406 / DSM 1761 / CIP 103989 / NBRC 15051 / NCIMB 9469 / D465)</name>
    <dbReference type="NCBI Taxonomy" id="269798"/>
    <lineage>
        <taxon>Bacteria</taxon>
        <taxon>Pseudomonadati</taxon>
        <taxon>Bacteroidota</taxon>
        <taxon>Cytophagia</taxon>
        <taxon>Cytophagales</taxon>
        <taxon>Cytophagaceae</taxon>
        <taxon>Cytophaga</taxon>
    </lineage>
</organism>
<evidence type="ECO:0000256" key="4">
    <source>
        <dbReference type="SAM" id="SignalP"/>
    </source>
</evidence>
<sequence>MNVTIFSKVIFFSCVFFFCIQSYAQDPNFHIYLTFGQSNMEGNGVIEAQDQTAVNSRFQVMGAVNCTGTKSYTTGKWTTATAPIVRCNTGLGPLDYFGRTMVSNLPANIKVGVVPVAIGGCDIALFDKVNYGSYVATAPSWMIGTINQYGGNPYARLVEVAKLAQKDGVIKGILFHQGETNNGQQDWPAKVKAIYDNLIKDLGLDPAKTPFLAGELVTTAQGGACGGHNSIIAKLPNVIPNAHVVSAAGLPHKGDNLHFTPASYRTFGERYAQLMLTLPAYSNAQTAATNPIINADVPDIAIVRVGNNYYMSSTTMHMNPGVPIMKSTDLVNWDIVNYCYTTLSTSDSYSLANGKNEYGHGSWASSIRYFKGMYYVTTFANTGRTYIYKTANIETGPWTVSTLNASYHDCNLFFDDDDRVYLIYGQGDIKIIELTADASAIKSGGTNKTLITNAGAVAGPIGLNAEGSQVLKHNGYYYINNICWPSGGMRTQIIHRSSTLTGTYESKVILKDQGVAQGSFIETPAGKWYAYLFKDGGARGRVPYLVPMTWTNDWPVLSAVPATLDIPQGTGGMHNIVSSDEFSQAAPLKLAWQWNHNPQNNYWSLTQKSGYLRLTNERTDPNVLMTTNTLTQRTFGPQCSGYTVIDVSGMKDGDYAGLVALQKQYGYVGVKMTGTTKSIVMVNGNDVTGTPAQVASVPLNQNIIYLRIDMDYRNQTDKAYFYYSLNGTTWQSIGSTLQMSYTIPQFIGYRYGLFTYASVSAGGYADFDFFRIGSTITEASTVITTPSPVVSLTAPVNNTVYTEGDNITINATATITSGSISKVEFYNGTTLLGTDASSPYSYTITAAAAGTYPVTAKATSAANAVTTSTAINIQVAKPIYQTGSAPTIDGTVDGLWSNFPSTGITKNNTGTISSGTDLSGNWKAMWDASNLYVLVQVTDDVKRNDGGTDVYNDDGVEVYIDLGNTKATTYGTNDQQYTFRWNDVTAAYEINGHPVTGITKGISNTATGYIVEVSIPWSTIGGTASLNSFQGFEVMINDDDDGGAREGKLAWVASTDDTWSNPALMGTVVLKGLNCTVPAAAITASTATTFCSGGSVVLNAGTGTGYSYVWKNGAATIAGATNSGYTATASGSYTVTVTNPGGCSATSAGTTVTVNALPVLTQYAQVDGGTWNQVSGATVCAGSSVVLGPQPTVNTGWSWTGPNGYSASARELRLTSVQTNQGGVYTASYTDGNTCKSTSVFTLTVTALPAAAITTSTPTTFCAGGSTTLTAGSGASYKWMNGTVAITGATAQTYTATAAGSYTVEVTNAGNCKATSAATVVTVTALPTATITATGSTTIPQGGSVALQANAGSALTYKWFNGTVAITGATAQTYTATTAGSYTVEVTNAGNCKATSAAATVSVVANQPSVITITSPAPNAAVTGAIDISVNITDADGSITLVEFLAGDDVIGTAAAAPYTYTWDTPTAGSHTITVRVTDSNGGVTTSGPVTVTSESITTGVQVLNTLNAAVYPNPSNGIVFIDTDADLSDASFTLIDVLGKEGTVFSTATGNGAMIDVSSLAGGTYVLIIKQDHSILRKKITVIK</sequence>
<dbReference type="InterPro" id="IPR017868">
    <property type="entry name" value="Filamin/ABP280_repeat-like"/>
</dbReference>
<dbReference type="InterPro" id="IPR010502">
    <property type="entry name" value="Carb-bd_dom_fam9"/>
</dbReference>
<comment type="similarity">
    <text evidence="1">Belongs to the glycosyl hydrolase 43 family.</text>
</comment>
<dbReference type="InterPro" id="IPR023296">
    <property type="entry name" value="Glyco_hydro_beta-prop_sf"/>
</dbReference>
<dbReference type="CDD" id="cd09619">
    <property type="entry name" value="CBM9_like_4"/>
    <property type="match status" value="1"/>
</dbReference>
<dbReference type="Pfam" id="PF04616">
    <property type="entry name" value="Glyco_hydro_43"/>
    <property type="match status" value="1"/>
</dbReference>
<dbReference type="InterPro" id="IPR051795">
    <property type="entry name" value="Glycosyl_Hydrlase_43"/>
</dbReference>
<dbReference type="SMART" id="SM00089">
    <property type="entry name" value="PKD"/>
    <property type="match status" value="3"/>
</dbReference>
<dbReference type="Proteomes" id="UP000001822">
    <property type="component" value="Chromosome"/>
</dbReference>
<dbReference type="SUPFAM" id="SSF75005">
    <property type="entry name" value="Arabinanase/levansucrase/invertase"/>
    <property type="match status" value="1"/>
</dbReference>
<keyword evidence="7" id="KW-1185">Reference proteome</keyword>
<dbReference type="Gene3D" id="2.115.10.20">
    <property type="entry name" value="Glycosyl hydrolase domain, family 43"/>
    <property type="match status" value="1"/>
</dbReference>
<dbReference type="GO" id="GO:0004553">
    <property type="term" value="F:hydrolase activity, hydrolyzing O-glycosyl compounds"/>
    <property type="evidence" value="ECO:0007669"/>
    <property type="project" value="InterPro"/>
</dbReference>
<dbReference type="GO" id="GO:0030246">
    <property type="term" value="F:carbohydrate binding"/>
    <property type="evidence" value="ECO:0007669"/>
    <property type="project" value="InterPro"/>
</dbReference>
<dbReference type="InterPro" id="IPR022409">
    <property type="entry name" value="PKD/Chitinase_dom"/>
</dbReference>
<dbReference type="KEGG" id="chu:CHU_2041"/>
<feature type="domain" description="PKD/Chitinase" evidence="5">
    <location>
        <begin position="1419"/>
        <end position="1495"/>
    </location>
</feature>
<evidence type="ECO:0000313" key="6">
    <source>
        <dbReference type="EMBL" id="ABG59304.1"/>
    </source>
</evidence>
<dbReference type="SUPFAM" id="SSF49344">
    <property type="entry name" value="CBD9-like"/>
    <property type="match status" value="1"/>
</dbReference>
<dbReference type="EC" id="3.2.1.-" evidence="6"/>
<feature type="domain" description="PKD/Chitinase" evidence="5">
    <location>
        <begin position="1330"/>
        <end position="1408"/>
    </location>
</feature>
<evidence type="ECO:0000313" key="7">
    <source>
        <dbReference type="Proteomes" id="UP000001822"/>
    </source>
</evidence>
<reference evidence="6 7" key="1">
    <citation type="journal article" date="2007" name="Appl. Environ. Microbiol.">
        <title>Genome sequence of the cellulolytic gliding bacterium Cytophaga hutchinsonii.</title>
        <authorList>
            <person name="Xie G."/>
            <person name="Bruce D.C."/>
            <person name="Challacombe J.F."/>
            <person name="Chertkov O."/>
            <person name="Detter J.C."/>
            <person name="Gilna P."/>
            <person name="Han C.S."/>
            <person name="Lucas S."/>
            <person name="Misra M."/>
            <person name="Myers G.L."/>
            <person name="Richardson P."/>
            <person name="Tapia R."/>
            <person name="Thayer N."/>
            <person name="Thompson L.S."/>
            <person name="Brettin T.S."/>
            <person name="Henrissat B."/>
            <person name="Wilson D.B."/>
            <person name="McBride M.J."/>
        </authorList>
    </citation>
    <scope>NUCLEOTIDE SEQUENCE [LARGE SCALE GENOMIC DNA]</scope>
    <source>
        <strain evidence="7">ATCC 33406 / DSM 1761 / CIP 103989 / NBRC 15051 / NCIMB 9469 / D465</strain>
    </source>
</reference>
<dbReference type="InterPro" id="IPR013320">
    <property type="entry name" value="ConA-like_dom_sf"/>
</dbReference>
<dbReference type="SUPFAM" id="SSF52266">
    <property type="entry name" value="SGNH hydrolase"/>
    <property type="match status" value="1"/>
</dbReference>
<dbReference type="Pfam" id="PF17957">
    <property type="entry name" value="Big_7"/>
    <property type="match status" value="2"/>
</dbReference>
<dbReference type="Gene3D" id="3.40.50.1110">
    <property type="entry name" value="SGNH hydrolase"/>
    <property type="match status" value="1"/>
</dbReference>
<dbReference type="Gene3D" id="2.60.40.1190">
    <property type="match status" value="1"/>
</dbReference>
<dbReference type="SUPFAM" id="SSF49899">
    <property type="entry name" value="Concanavalin A-like lectins/glucanases"/>
    <property type="match status" value="1"/>
</dbReference>
<dbReference type="Gene3D" id="2.60.120.200">
    <property type="match status" value="1"/>
</dbReference>
<name>A0A6N4SSM1_CYTH3</name>
<dbReference type="GO" id="GO:0016788">
    <property type="term" value="F:hydrolase activity, acting on ester bonds"/>
    <property type="evidence" value="ECO:0007669"/>
    <property type="project" value="UniProtKB-ARBA"/>
</dbReference>
<dbReference type="InterPro" id="IPR041542">
    <property type="entry name" value="GH43_C2"/>
</dbReference>
<dbReference type="InterPro" id="IPR013783">
    <property type="entry name" value="Ig-like_fold"/>
</dbReference>
<feature type="signal peptide" evidence="4">
    <location>
        <begin position="1"/>
        <end position="24"/>
    </location>
</feature>
<dbReference type="GO" id="GO:0016052">
    <property type="term" value="P:carbohydrate catabolic process"/>
    <property type="evidence" value="ECO:0007669"/>
    <property type="project" value="InterPro"/>
</dbReference>
<evidence type="ECO:0000256" key="1">
    <source>
        <dbReference type="ARBA" id="ARBA00009865"/>
    </source>
</evidence>
<dbReference type="Pfam" id="PF03629">
    <property type="entry name" value="SASA"/>
    <property type="match status" value="1"/>
</dbReference>
<dbReference type="InterPro" id="IPR005181">
    <property type="entry name" value="SASA"/>
</dbReference>
<dbReference type="NCBIfam" id="TIGR04183">
    <property type="entry name" value="Por_Secre_tail"/>
    <property type="match status" value="1"/>
</dbReference>
<dbReference type="InterPro" id="IPR036514">
    <property type="entry name" value="SGNH_hydro_sf"/>
</dbReference>
<evidence type="ECO:0000256" key="3">
    <source>
        <dbReference type="ARBA" id="ARBA00023295"/>
    </source>
</evidence>
<dbReference type="RefSeq" id="WP_011585421.1">
    <property type="nucleotide sequence ID" value="NC_008255.1"/>
</dbReference>
<dbReference type="Pfam" id="PF06452">
    <property type="entry name" value="CBM9_1"/>
    <property type="match status" value="1"/>
</dbReference>
<dbReference type="InterPro" id="IPR026444">
    <property type="entry name" value="Secre_tail"/>
</dbReference>
<dbReference type="PANTHER" id="PTHR42812">
    <property type="entry name" value="BETA-XYLOSIDASE"/>
    <property type="match status" value="1"/>
</dbReference>
<evidence type="ECO:0000259" key="5">
    <source>
        <dbReference type="SMART" id="SM00089"/>
    </source>
</evidence>
<dbReference type="Pfam" id="PF18962">
    <property type="entry name" value="Por_Secre_tail"/>
    <property type="match status" value="1"/>
</dbReference>
<evidence type="ECO:0000256" key="2">
    <source>
        <dbReference type="ARBA" id="ARBA00022801"/>
    </source>
</evidence>
<dbReference type="EMBL" id="CP000383">
    <property type="protein sequence ID" value="ABG59304.1"/>
    <property type="molecule type" value="Genomic_DNA"/>
</dbReference>
<keyword evidence="3 6" id="KW-0326">Glycosidase</keyword>
<proteinExistence type="inferred from homology"/>
<dbReference type="InterPro" id="IPR006710">
    <property type="entry name" value="Glyco_hydro_43"/>
</dbReference>
<protein>
    <submittedName>
        <fullName evidence="6">CHU large protein candidate polyfunctional acetylxylan esterase/b-xylosidase/a-L-arabinofuranosidase, CBM9 module, Glycoside Hydrolase Family 43 protein and Carbohydrate Esterase Family 6 protein</fullName>
        <ecNumber evidence="6">3.2.1.-</ecNumber>
    </submittedName>
</protein>
<feature type="domain" description="PKD/Chitinase" evidence="5">
    <location>
        <begin position="791"/>
        <end position="876"/>
    </location>
</feature>
<dbReference type="PROSITE" id="PS50194">
    <property type="entry name" value="FILAMIN_REPEAT"/>
    <property type="match status" value="1"/>
</dbReference>
<dbReference type="Gene3D" id="2.60.40.10">
    <property type="entry name" value="Immunoglobulins"/>
    <property type="match status" value="5"/>
</dbReference>
<gene>
    <name evidence="6" type="ordered locus">CHU_2041</name>
</gene>
<keyword evidence="4" id="KW-0732">Signal</keyword>
<keyword evidence="2 6" id="KW-0378">Hydrolase</keyword>
<accession>A0A6N4SSM1</accession>
<feature type="chain" id="PRO_5026989989" evidence="4">
    <location>
        <begin position="25"/>
        <end position="1585"/>
    </location>
</feature>
<dbReference type="PANTHER" id="PTHR42812:SF15">
    <property type="entry name" value="HYDROLASE, PUTATIVE (AFU_ORTHOLOGUE AFUA_2G00930)-RELATED"/>
    <property type="match status" value="1"/>
</dbReference>
<dbReference type="Pfam" id="PF17851">
    <property type="entry name" value="GH43_C2"/>
    <property type="match status" value="1"/>
</dbReference>